<name>A0A645CVV8_9ZZZZ</name>
<dbReference type="AlphaFoldDB" id="A0A645CVV8"/>
<accession>A0A645CVV8</accession>
<sequence length="158" mass="17775">MAHTCAGTPVYFALRRSLCNVFVCIYRPGYLGSKRLARLFRRIPHSAPAFLVLPAALPVDLHHDGPVRYSAGQPQKRYPGGRCDCSHHQLAHLHGLVFHLRPQFAAASWGIDLCDLCHRSHNCLAVLVYSGIHSTHLYAPRFDHWGRQGRFVTGQNDQ</sequence>
<dbReference type="EMBL" id="VSSQ01030656">
    <property type="protein sequence ID" value="MPM81266.1"/>
    <property type="molecule type" value="Genomic_DNA"/>
</dbReference>
<evidence type="ECO:0000313" key="1">
    <source>
        <dbReference type="EMBL" id="MPM81266.1"/>
    </source>
</evidence>
<comment type="caution">
    <text evidence="1">The sequence shown here is derived from an EMBL/GenBank/DDBJ whole genome shotgun (WGS) entry which is preliminary data.</text>
</comment>
<proteinExistence type="predicted"/>
<gene>
    <name evidence="1" type="ORF">SDC9_128318</name>
</gene>
<reference evidence="1" key="1">
    <citation type="submission" date="2019-08" db="EMBL/GenBank/DDBJ databases">
        <authorList>
            <person name="Kucharzyk K."/>
            <person name="Murdoch R.W."/>
            <person name="Higgins S."/>
            <person name="Loffler F."/>
        </authorList>
    </citation>
    <scope>NUCLEOTIDE SEQUENCE</scope>
</reference>
<protein>
    <submittedName>
        <fullName evidence="1">Uncharacterized protein</fullName>
    </submittedName>
</protein>
<organism evidence="1">
    <name type="scientific">bioreactor metagenome</name>
    <dbReference type="NCBI Taxonomy" id="1076179"/>
    <lineage>
        <taxon>unclassified sequences</taxon>
        <taxon>metagenomes</taxon>
        <taxon>ecological metagenomes</taxon>
    </lineage>
</organism>